<dbReference type="Pfam" id="PF00580">
    <property type="entry name" value="UvrD-helicase"/>
    <property type="match status" value="1"/>
</dbReference>
<evidence type="ECO:0000256" key="2">
    <source>
        <dbReference type="ARBA" id="ARBA00022741"/>
    </source>
</evidence>
<evidence type="ECO:0000256" key="5">
    <source>
        <dbReference type="ARBA" id="ARBA00022806"/>
    </source>
</evidence>
<dbReference type="OrthoDB" id="9810135at2"/>
<feature type="region of interest" description="Disordered" evidence="16">
    <location>
        <begin position="1"/>
        <end position="31"/>
    </location>
</feature>
<dbReference type="Gene3D" id="3.90.320.10">
    <property type="match status" value="1"/>
</dbReference>
<dbReference type="GO" id="GO:0003677">
    <property type="term" value="F:DNA binding"/>
    <property type="evidence" value="ECO:0007669"/>
    <property type="project" value="UniProtKB-KW"/>
</dbReference>
<dbReference type="GO" id="GO:0000725">
    <property type="term" value="P:recombinational repair"/>
    <property type="evidence" value="ECO:0007669"/>
    <property type="project" value="TreeGrafter"/>
</dbReference>
<dbReference type="SUPFAM" id="SSF52540">
    <property type="entry name" value="P-loop containing nucleoside triphosphate hydrolases"/>
    <property type="match status" value="1"/>
</dbReference>
<dbReference type="PANTHER" id="PTHR11070:SF2">
    <property type="entry name" value="ATP-DEPENDENT DNA HELICASE SRS2"/>
    <property type="match status" value="1"/>
</dbReference>
<feature type="domain" description="UvrD-like helicase C-terminal" evidence="18">
    <location>
        <begin position="506"/>
        <end position="795"/>
    </location>
</feature>
<evidence type="ECO:0000256" key="13">
    <source>
        <dbReference type="ARBA" id="ARBA00034923"/>
    </source>
</evidence>
<evidence type="ECO:0000256" key="11">
    <source>
        <dbReference type="ARBA" id="ARBA00034617"/>
    </source>
</evidence>
<keyword evidence="6" id="KW-0269">Exonuclease</keyword>
<evidence type="ECO:0000256" key="10">
    <source>
        <dbReference type="ARBA" id="ARBA00023235"/>
    </source>
</evidence>
<comment type="caution">
    <text evidence="19">The sequence shown here is derived from an EMBL/GenBank/DDBJ whole genome shotgun (WGS) entry which is preliminary data.</text>
</comment>
<evidence type="ECO:0000256" key="8">
    <source>
        <dbReference type="ARBA" id="ARBA00023125"/>
    </source>
</evidence>
<keyword evidence="1" id="KW-0540">Nuclease</keyword>
<dbReference type="InterPro" id="IPR014017">
    <property type="entry name" value="DNA_helicase_UvrD-like_C"/>
</dbReference>
<feature type="domain" description="UvrD-like helicase ATP-binding" evidence="17">
    <location>
        <begin position="8"/>
        <end position="487"/>
    </location>
</feature>
<keyword evidence="10" id="KW-0413">Isomerase</keyword>
<evidence type="ECO:0000256" key="9">
    <source>
        <dbReference type="ARBA" id="ARBA00023204"/>
    </source>
</evidence>
<dbReference type="InterPro" id="IPR011604">
    <property type="entry name" value="PDDEXK-like_dom_sf"/>
</dbReference>
<dbReference type="AlphaFoldDB" id="A0A2P7QGZ4"/>
<dbReference type="SUPFAM" id="SSF52980">
    <property type="entry name" value="Restriction endonuclease-like"/>
    <property type="match status" value="1"/>
</dbReference>
<dbReference type="GO" id="GO:0005524">
    <property type="term" value="F:ATP binding"/>
    <property type="evidence" value="ECO:0007669"/>
    <property type="project" value="UniProtKB-UniRule"/>
</dbReference>
<comment type="catalytic activity">
    <reaction evidence="11">
        <text>Couples ATP hydrolysis with the unwinding of duplex DNA by translocating in the 3'-5' direction.</text>
        <dbReference type="EC" id="5.6.2.4"/>
    </reaction>
</comment>
<dbReference type="EMBL" id="PXYI01000009">
    <property type="protein sequence ID" value="PSJ37254.1"/>
    <property type="molecule type" value="Genomic_DNA"/>
</dbReference>
<dbReference type="Gene3D" id="1.10.486.10">
    <property type="entry name" value="PCRA, domain 4"/>
    <property type="match status" value="1"/>
</dbReference>
<dbReference type="InterPro" id="IPR000212">
    <property type="entry name" value="DNA_helicase_UvrD/REP"/>
</dbReference>
<dbReference type="InterPro" id="IPR027417">
    <property type="entry name" value="P-loop_NTPase"/>
</dbReference>
<keyword evidence="4 15" id="KW-0378">Hydrolase</keyword>
<evidence type="ECO:0000256" key="6">
    <source>
        <dbReference type="ARBA" id="ARBA00022839"/>
    </source>
</evidence>
<evidence type="ECO:0000256" key="12">
    <source>
        <dbReference type="ARBA" id="ARBA00034808"/>
    </source>
</evidence>
<protein>
    <recommendedName>
        <fullName evidence="12">DNA 3'-5' helicase</fullName>
        <ecNumber evidence="12">5.6.2.4</ecNumber>
    </recommendedName>
    <alternativeName>
        <fullName evidence="13">DNA 3'-5' helicase II</fullName>
    </alternativeName>
</protein>
<dbReference type="InterPro" id="IPR038726">
    <property type="entry name" value="PDDEXK_AddAB-type"/>
</dbReference>
<dbReference type="PANTHER" id="PTHR11070">
    <property type="entry name" value="UVRD / RECB / PCRA DNA HELICASE FAMILY MEMBER"/>
    <property type="match status" value="1"/>
</dbReference>
<keyword evidence="7 15" id="KW-0067">ATP-binding</keyword>
<evidence type="ECO:0000259" key="17">
    <source>
        <dbReference type="PROSITE" id="PS51198"/>
    </source>
</evidence>
<dbReference type="GO" id="GO:0033202">
    <property type="term" value="C:DNA helicase complex"/>
    <property type="evidence" value="ECO:0007669"/>
    <property type="project" value="TreeGrafter"/>
</dbReference>
<evidence type="ECO:0000256" key="4">
    <source>
        <dbReference type="ARBA" id="ARBA00022801"/>
    </source>
</evidence>
<dbReference type="PROSITE" id="PS51217">
    <property type="entry name" value="UVRD_HELICASE_CTER"/>
    <property type="match status" value="1"/>
</dbReference>
<dbReference type="GO" id="GO:0005829">
    <property type="term" value="C:cytosol"/>
    <property type="evidence" value="ECO:0007669"/>
    <property type="project" value="TreeGrafter"/>
</dbReference>
<organism evidence="19 20">
    <name type="scientific">Allosphingosinicella deserti</name>
    <dbReference type="NCBI Taxonomy" id="2116704"/>
    <lineage>
        <taxon>Bacteria</taxon>
        <taxon>Pseudomonadati</taxon>
        <taxon>Pseudomonadota</taxon>
        <taxon>Alphaproteobacteria</taxon>
        <taxon>Sphingomonadales</taxon>
        <taxon>Sphingomonadaceae</taxon>
        <taxon>Allosphingosinicella</taxon>
    </lineage>
</organism>
<accession>A0A2P7QGZ4</accession>
<dbReference type="Pfam" id="PF13361">
    <property type="entry name" value="UvrD_C"/>
    <property type="match status" value="1"/>
</dbReference>
<keyword evidence="20" id="KW-1185">Reference proteome</keyword>
<dbReference type="RefSeq" id="WP_106515243.1">
    <property type="nucleotide sequence ID" value="NZ_PXYI01000009.1"/>
</dbReference>
<keyword evidence="3" id="KW-0227">DNA damage</keyword>
<keyword evidence="8" id="KW-0238">DNA-binding</keyword>
<keyword evidence="2 15" id="KW-0547">Nucleotide-binding</keyword>
<dbReference type="GO" id="GO:0043138">
    <property type="term" value="F:3'-5' DNA helicase activity"/>
    <property type="evidence" value="ECO:0007669"/>
    <property type="project" value="UniProtKB-EC"/>
</dbReference>
<evidence type="ECO:0000259" key="18">
    <source>
        <dbReference type="PROSITE" id="PS51217"/>
    </source>
</evidence>
<dbReference type="Pfam" id="PF12705">
    <property type="entry name" value="PDDEXK_1"/>
    <property type="match status" value="1"/>
</dbReference>
<dbReference type="EC" id="5.6.2.4" evidence="12"/>
<dbReference type="Gene3D" id="3.40.50.300">
    <property type="entry name" value="P-loop containing nucleotide triphosphate hydrolases"/>
    <property type="match status" value="4"/>
</dbReference>
<reference evidence="19 20" key="1">
    <citation type="submission" date="2018-03" db="EMBL/GenBank/DDBJ databases">
        <title>The draft genome of Sphingosinicella sp. GL-C-18.</title>
        <authorList>
            <person name="Liu L."/>
            <person name="Li L."/>
            <person name="Liang L."/>
            <person name="Zhang X."/>
            <person name="Wang T."/>
        </authorList>
    </citation>
    <scope>NUCLEOTIDE SEQUENCE [LARGE SCALE GENOMIC DNA]</scope>
    <source>
        <strain evidence="19 20">GL-C-18</strain>
    </source>
</reference>
<evidence type="ECO:0000256" key="14">
    <source>
        <dbReference type="ARBA" id="ARBA00048988"/>
    </source>
</evidence>
<sequence>MSRRLRPLNQLKDEQQLASSPRDHAALSASAGTGKTHVLTARVLRLLLSGVDPSSILCLTFTKAGAAEMADRIHERLAYWVRLETTELRRELFALGEPTDDPSVARARTLFARVLDAAGGGLRIQTIHAFSQSLLAAFPTEAGLVPGFRPLDGREEQLLARQTLAEMLVRAEEGSDLPLIRDVQALSHRLGEAGAEAFLRACARAQAPIEALGAREGIEAKLRRVFDLPAGDIDAALADGCCDDAFDVRSLERIADANRLWGTATGLSCCDVISAWRGRGNPARADTLEELAALVLTKSGDPRKVTAGLAKVDPNYTEHAGRLAECCRALLQMRRTAGLVACLAAGLRAGQTFALAYGAAKRAAGAVDFDDLIRRAEALLLTPGISEWVRYKLDQATDHILVDEAQDTNERQWNIVRALTLEFFAGESASQRPRTIFTVGDYKQAIFGFQGTDPQAFEVARAWFAGEAGAVDRDFLDLSMDRSFRSSPEILAVVDRVIEELGHGALGLPRAPNPHVAHHASRPGSVTLWAPFTGDGGEPEDEAGEEGWVSDTVRVYAGRIARQIRLWLDDPFFVASKARPLRPEDILVLVRRRGDLASLIVARLHAEGVPVAGVDRLLLTAPLAVQDLLAAARFAMQPLDDLNLASLLVSPLFGWTQDDLYAAAIGREGGLWPRLRTLADRPSQLAEGFRDRLAETMRGLSDILSMADYATPHQFLETILSGPSGSRRKLLERLGPEARDPIEELLASALEFEANSAPSLQRFLEWFARGDVEIVRDPSAPLDAVRVMTVHGSKGLQSPVLILADACADPDRKGGGIGGSFTSLTLAEEDIEVPIFRPRKDELVEPLASDIAAIDAAERREHWRLLYVALTRAEERLYVGGALGPMAKGAPPLASWYRAIETALSTLGGGWEEDMLWGRSLRHGPLPKPASADPRRVPAAVALPEWIRRSAPLEARPPRPLAPSALGEDDVSDPPPSPALRDAAARGRLLHQLFERLPDVPPAERATRAERWLQQAAGVGDAALRQSLVEDACRVISDPRHAELFGPEALAEAPIAAVVADGLVVSGTVDRLLVQPGRVVVADFKTGRRAPTSRDAIPVPHLRQMAAYAEALRVIFPGRRIEAKLLYTSVPMLHDLPDELLARYLPQAA</sequence>
<dbReference type="InterPro" id="IPR014151">
    <property type="entry name" value="DNA_helicase_AddA"/>
</dbReference>
<dbReference type="InterPro" id="IPR014016">
    <property type="entry name" value="UvrD-like_ATP-bd"/>
</dbReference>
<proteinExistence type="predicted"/>
<evidence type="ECO:0000256" key="1">
    <source>
        <dbReference type="ARBA" id="ARBA00022722"/>
    </source>
</evidence>
<dbReference type="PROSITE" id="PS51198">
    <property type="entry name" value="UVRD_HELICASE_ATP_BIND"/>
    <property type="match status" value="1"/>
</dbReference>
<evidence type="ECO:0000256" key="7">
    <source>
        <dbReference type="ARBA" id="ARBA00022840"/>
    </source>
</evidence>
<evidence type="ECO:0000256" key="16">
    <source>
        <dbReference type="SAM" id="MobiDB-lite"/>
    </source>
</evidence>
<keyword evidence="5 15" id="KW-0347">Helicase</keyword>
<feature type="region of interest" description="Disordered" evidence="16">
    <location>
        <begin position="954"/>
        <end position="981"/>
    </location>
</feature>
<dbReference type="GO" id="GO:0004527">
    <property type="term" value="F:exonuclease activity"/>
    <property type="evidence" value="ECO:0007669"/>
    <property type="project" value="UniProtKB-KW"/>
</dbReference>
<evidence type="ECO:0000313" key="20">
    <source>
        <dbReference type="Proteomes" id="UP000241167"/>
    </source>
</evidence>
<name>A0A2P7QGZ4_9SPHN</name>
<keyword evidence="9" id="KW-0234">DNA repair</keyword>
<feature type="compositionally biased region" description="Basic and acidic residues" evidence="16">
    <location>
        <begin position="11"/>
        <end position="25"/>
    </location>
</feature>
<evidence type="ECO:0000256" key="3">
    <source>
        <dbReference type="ARBA" id="ARBA00022763"/>
    </source>
</evidence>
<gene>
    <name evidence="19" type="primary">addA</name>
    <name evidence="19" type="ORF">C7I55_22260</name>
</gene>
<evidence type="ECO:0000256" key="15">
    <source>
        <dbReference type="PROSITE-ProRule" id="PRU00560"/>
    </source>
</evidence>
<dbReference type="NCBIfam" id="TIGR02784">
    <property type="entry name" value="addA_alphas"/>
    <property type="match status" value="1"/>
</dbReference>
<feature type="binding site" evidence="15">
    <location>
        <begin position="29"/>
        <end position="36"/>
    </location>
    <ligand>
        <name>ATP</name>
        <dbReference type="ChEBI" id="CHEBI:30616"/>
    </ligand>
</feature>
<evidence type="ECO:0000313" key="19">
    <source>
        <dbReference type="EMBL" id="PSJ37254.1"/>
    </source>
</evidence>
<dbReference type="Proteomes" id="UP000241167">
    <property type="component" value="Unassembled WGS sequence"/>
</dbReference>
<dbReference type="InterPro" id="IPR011335">
    <property type="entry name" value="Restrct_endonuc-II-like"/>
</dbReference>
<comment type="catalytic activity">
    <reaction evidence="14">
        <text>ATP + H2O = ADP + phosphate + H(+)</text>
        <dbReference type="Rhea" id="RHEA:13065"/>
        <dbReference type="ChEBI" id="CHEBI:15377"/>
        <dbReference type="ChEBI" id="CHEBI:15378"/>
        <dbReference type="ChEBI" id="CHEBI:30616"/>
        <dbReference type="ChEBI" id="CHEBI:43474"/>
        <dbReference type="ChEBI" id="CHEBI:456216"/>
        <dbReference type="EC" id="5.6.2.4"/>
    </reaction>
</comment>